<dbReference type="EMBL" id="QKWK01000013">
    <property type="protein sequence ID" value="TXT04860.1"/>
    <property type="molecule type" value="Genomic_DNA"/>
</dbReference>
<name>A0A7D8YWP0_VANHU</name>
<dbReference type="OrthoDB" id="1888931at2759"/>
<dbReference type="PANTHER" id="PTHR24321">
    <property type="entry name" value="DEHYDROGENASES, SHORT CHAIN"/>
    <property type="match status" value="1"/>
</dbReference>
<dbReference type="InterPro" id="IPR036291">
    <property type="entry name" value="NAD(P)-bd_dom_sf"/>
</dbReference>
<dbReference type="PRINTS" id="PR00081">
    <property type="entry name" value="GDHRDH"/>
</dbReference>
<organism evidence="4 5">
    <name type="scientific">Vanrija humicola</name>
    <name type="common">Yeast</name>
    <name type="synonym">Cryptococcus humicola</name>
    <dbReference type="NCBI Taxonomy" id="5417"/>
    <lineage>
        <taxon>Eukaryota</taxon>
        <taxon>Fungi</taxon>
        <taxon>Dikarya</taxon>
        <taxon>Basidiomycota</taxon>
        <taxon>Agaricomycotina</taxon>
        <taxon>Tremellomycetes</taxon>
        <taxon>Trichosporonales</taxon>
        <taxon>Trichosporonaceae</taxon>
        <taxon>Vanrija</taxon>
    </lineage>
</organism>
<evidence type="ECO:0000256" key="1">
    <source>
        <dbReference type="ARBA" id="ARBA00006484"/>
    </source>
</evidence>
<sequence length="131" mass="13307">MKHAIRGMLASPGAGKDCAVVAIASTAGLEGVPGHADYAASKFAVRGLVANAAAEFGPRGLRVNAVCPGFTETPLTAGRTAMEAAAQARSSLKRNGRPEEIADACVFLLSPQSSFVTGISMRVDGGCAKFV</sequence>
<comment type="caution">
    <text evidence="4">The sequence shown here is derived from an EMBL/GenBank/DDBJ whole genome shotgun (WGS) entry which is preliminary data.</text>
</comment>
<evidence type="ECO:0000313" key="5">
    <source>
        <dbReference type="Proteomes" id="UP000473826"/>
    </source>
</evidence>
<dbReference type="GO" id="GO:0016491">
    <property type="term" value="F:oxidoreductase activity"/>
    <property type="evidence" value="ECO:0007669"/>
    <property type="project" value="UniProtKB-KW"/>
</dbReference>
<reference evidence="4 5" key="1">
    <citation type="journal article" date="2019" name="PLoS Genet.">
        <title>Convergent evolution of linked mating-type loci in basidiomycete fungi.</title>
        <authorList>
            <person name="Sun S."/>
            <person name="Coelho M.A."/>
            <person name="Heitman J."/>
            <person name="Nowrousian M."/>
        </authorList>
    </citation>
    <scope>NUCLEOTIDE SEQUENCE [LARGE SCALE GENOMIC DNA]</scope>
    <source>
        <strain evidence="4 5">CBS 4282</strain>
    </source>
</reference>
<dbReference type="PROSITE" id="PS00061">
    <property type="entry name" value="ADH_SHORT"/>
    <property type="match status" value="1"/>
</dbReference>
<dbReference type="InterPro" id="IPR002347">
    <property type="entry name" value="SDR_fam"/>
</dbReference>
<dbReference type="InterPro" id="IPR020904">
    <property type="entry name" value="Sc_DH/Rdtase_CS"/>
</dbReference>
<comment type="similarity">
    <text evidence="1">Belongs to the short-chain dehydrogenases/reductases (SDR) family.</text>
</comment>
<dbReference type="Pfam" id="PF13561">
    <property type="entry name" value="adh_short_C2"/>
    <property type="match status" value="1"/>
</dbReference>
<evidence type="ECO:0000313" key="4">
    <source>
        <dbReference type="EMBL" id="TXT04860.1"/>
    </source>
</evidence>
<dbReference type="Proteomes" id="UP000473826">
    <property type="component" value="Unassembled WGS sequence"/>
</dbReference>
<dbReference type="SUPFAM" id="SSF51735">
    <property type="entry name" value="NAD(P)-binding Rossmann-fold domains"/>
    <property type="match status" value="1"/>
</dbReference>
<keyword evidence="3" id="KW-0560">Oxidoreductase</keyword>
<accession>A0A7D8YWP0</accession>
<evidence type="ECO:0000256" key="3">
    <source>
        <dbReference type="ARBA" id="ARBA00023002"/>
    </source>
</evidence>
<gene>
    <name evidence="4" type="ORF">VHUM_03943</name>
</gene>
<dbReference type="PANTHER" id="PTHR24321:SF8">
    <property type="entry name" value="ESTRADIOL 17-BETA-DEHYDROGENASE 8-RELATED"/>
    <property type="match status" value="1"/>
</dbReference>
<evidence type="ECO:0000256" key="2">
    <source>
        <dbReference type="ARBA" id="ARBA00022857"/>
    </source>
</evidence>
<proteinExistence type="inferred from homology"/>
<protein>
    <submittedName>
        <fullName evidence="4">Uncharacterized protein</fullName>
    </submittedName>
</protein>
<dbReference type="CDD" id="cd05233">
    <property type="entry name" value="SDR_c"/>
    <property type="match status" value="1"/>
</dbReference>
<dbReference type="Gene3D" id="3.40.50.720">
    <property type="entry name" value="NAD(P)-binding Rossmann-like Domain"/>
    <property type="match status" value="1"/>
</dbReference>
<keyword evidence="2" id="KW-0521">NADP</keyword>
<dbReference type="AlphaFoldDB" id="A0A7D8YWP0"/>
<keyword evidence="5" id="KW-1185">Reference proteome</keyword>